<evidence type="ECO:0000313" key="2">
    <source>
        <dbReference type="Proteomes" id="UP000829354"/>
    </source>
</evidence>
<proteinExistence type="predicted"/>
<evidence type="ECO:0000313" key="1">
    <source>
        <dbReference type="EMBL" id="UMM30683.1"/>
    </source>
</evidence>
<keyword evidence="2" id="KW-1185">Reference proteome</keyword>
<gene>
    <name evidence="1" type="ORF">L5515_012459</name>
</gene>
<dbReference type="Proteomes" id="UP000829354">
    <property type="component" value="Chromosome IV"/>
</dbReference>
<name>A0AAE9EYA2_CAEBR</name>
<dbReference type="EMBL" id="CP092623">
    <property type="protein sequence ID" value="UMM30683.1"/>
    <property type="molecule type" value="Genomic_DNA"/>
</dbReference>
<protein>
    <submittedName>
        <fullName evidence="1">Uncharacterized protein</fullName>
    </submittedName>
</protein>
<organism evidence="1 2">
    <name type="scientific">Caenorhabditis briggsae</name>
    <dbReference type="NCBI Taxonomy" id="6238"/>
    <lineage>
        <taxon>Eukaryota</taxon>
        <taxon>Metazoa</taxon>
        <taxon>Ecdysozoa</taxon>
        <taxon>Nematoda</taxon>
        <taxon>Chromadorea</taxon>
        <taxon>Rhabditida</taxon>
        <taxon>Rhabditina</taxon>
        <taxon>Rhabditomorpha</taxon>
        <taxon>Rhabditoidea</taxon>
        <taxon>Rhabditidae</taxon>
        <taxon>Peloderinae</taxon>
        <taxon>Caenorhabditis</taxon>
    </lineage>
</organism>
<accession>A0AAE9EYA2</accession>
<reference evidence="1 2" key="1">
    <citation type="submission" date="2022-04" db="EMBL/GenBank/DDBJ databases">
        <title>Chromosome-level reference genomes for two strains of Caenorhabditis briggsae: an improved platform for comparative genomics.</title>
        <authorList>
            <person name="Stevens L."/>
            <person name="Andersen E."/>
        </authorList>
    </citation>
    <scope>NUCLEOTIDE SEQUENCE [LARGE SCALE GENOMIC DNA]</scope>
    <source>
        <strain evidence="1">VX34</strain>
        <tissue evidence="1">Whole-organism</tissue>
    </source>
</reference>
<sequence>MPQPYLRNNLSTNGLHLIERNIVEAEEKKRLATLNQKESIVMRNWLEISKKTICSRFAKSELEKEAADSHQEKH</sequence>
<dbReference type="AlphaFoldDB" id="A0AAE9EYA2"/>